<accession>A0A8S5RFN3</accession>
<sequence length="29" mass="3327">MLTILVGDFSNSKAFADKTVKPFLNFFKF</sequence>
<reference evidence="1" key="1">
    <citation type="journal article" date="2021" name="Proc. Natl. Acad. Sci. U.S.A.">
        <title>A Catalog of Tens of Thousands of Viruses from Human Metagenomes Reveals Hidden Associations with Chronic Diseases.</title>
        <authorList>
            <person name="Tisza M.J."/>
            <person name="Buck C.B."/>
        </authorList>
    </citation>
    <scope>NUCLEOTIDE SEQUENCE</scope>
    <source>
        <strain evidence="1">CtqEG8</strain>
    </source>
</reference>
<name>A0A8S5RFN3_9VIRU</name>
<proteinExistence type="predicted"/>
<evidence type="ECO:0000313" key="1">
    <source>
        <dbReference type="EMBL" id="DAE29889.1"/>
    </source>
</evidence>
<dbReference type="EMBL" id="BK059100">
    <property type="protein sequence ID" value="DAE29889.1"/>
    <property type="molecule type" value="Genomic_DNA"/>
</dbReference>
<protein>
    <submittedName>
        <fullName evidence="1">Uncharacterized protein</fullName>
    </submittedName>
</protein>
<organism evidence="1">
    <name type="scientific">virus sp. ctqEG8</name>
    <dbReference type="NCBI Taxonomy" id="2827998"/>
    <lineage>
        <taxon>Viruses</taxon>
    </lineage>
</organism>